<name>Q6CPQ1_KLULA</name>
<dbReference type="InterPro" id="IPR055335">
    <property type="entry name" value="Ucp6/RUP1"/>
</dbReference>
<dbReference type="GO" id="GO:0016579">
    <property type="term" value="P:protein deubiquitination"/>
    <property type="evidence" value="ECO:0007669"/>
    <property type="project" value="TreeGrafter"/>
</dbReference>
<dbReference type="GO" id="GO:0005829">
    <property type="term" value="C:cytosol"/>
    <property type="evidence" value="ECO:0007669"/>
    <property type="project" value="TreeGrafter"/>
</dbReference>
<organism evidence="1 2">
    <name type="scientific">Kluyveromyces lactis (strain ATCC 8585 / CBS 2359 / DSM 70799 / NBRC 1267 / NRRL Y-1140 / WM37)</name>
    <name type="common">Yeast</name>
    <name type="synonym">Candida sphaerica</name>
    <dbReference type="NCBI Taxonomy" id="284590"/>
    <lineage>
        <taxon>Eukaryota</taxon>
        <taxon>Fungi</taxon>
        <taxon>Dikarya</taxon>
        <taxon>Ascomycota</taxon>
        <taxon>Saccharomycotina</taxon>
        <taxon>Saccharomycetes</taxon>
        <taxon>Saccharomycetales</taxon>
        <taxon>Saccharomycetaceae</taxon>
        <taxon>Kluyveromyces</taxon>
    </lineage>
</organism>
<dbReference type="PANTHER" id="PTHR39597">
    <property type="entry name" value="UBA DOMAIN-CONTAINING PROTEIN RUP1"/>
    <property type="match status" value="1"/>
</dbReference>
<dbReference type="PaxDb" id="284590-Q6CPQ1"/>
<dbReference type="HOGENOM" id="CLU_028632_0_0_1"/>
<gene>
    <name evidence="1" type="ORF">KLLA0_E03169g</name>
</gene>
<dbReference type="InParanoid" id="Q6CPQ1"/>
<dbReference type="AlphaFoldDB" id="Q6CPQ1"/>
<dbReference type="STRING" id="284590.Q6CPQ1"/>
<proteinExistence type="predicted"/>
<dbReference type="EMBL" id="CR382125">
    <property type="protein sequence ID" value="CAG99175.1"/>
    <property type="molecule type" value="Genomic_DNA"/>
</dbReference>
<keyword evidence="2" id="KW-1185">Reference proteome</keyword>
<reference evidence="1 2" key="1">
    <citation type="journal article" date="2004" name="Nature">
        <title>Genome evolution in yeasts.</title>
        <authorList>
            <consortium name="Genolevures"/>
            <person name="Dujon B."/>
            <person name="Sherman D."/>
            <person name="Fischer G."/>
            <person name="Durrens P."/>
            <person name="Casaregola S."/>
            <person name="Lafontaine I."/>
            <person name="de Montigny J."/>
            <person name="Marck C."/>
            <person name="Neuveglise C."/>
            <person name="Talla E."/>
            <person name="Goffard N."/>
            <person name="Frangeul L."/>
            <person name="Aigle M."/>
            <person name="Anthouard V."/>
            <person name="Babour A."/>
            <person name="Barbe V."/>
            <person name="Barnay S."/>
            <person name="Blanchin S."/>
            <person name="Beckerich J.M."/>
            <person name="Beyne E."/>
            <person name="Bleykasten C."/>
            <person name="Boisrame A."/>
            <person name="Boyer J."/>
            <person name="Cattolico L."/>
            <person name="Confanioleri F."/>
            <person name="de Daruvar A."/>
            <person name="Despons L."/>
            <person name="Fabre E."/>
            <person name="Fairhead C."/>
            <person name="Ferry-Dumazet H."/>
            <person name="Groppi A."/>
            <person name="Hantraye F."/>
            <person name="Hennequin C."/>
            <person name="Jauniaux N."/>
            <person name="Joyet P."/>
            <person name="Kachouri R."/>
            <person name="Kerrest A."/>
            <person name="Koszul R."/>
            <person name="Lemaire M."/>
            <person name="Lesur I."/>
            <person name="Ma L."/>
            <person name="Muller H."/>
            <person name="Nicaud J.M."/>
            <person name="Nikolski M."/>
            <person name="Oztas S."/>
            <person name="Ozier-Kalogeropoulos O."/>
            <person name="Pellenz S."/>
            <person name="Potier S."/>
            <person name="Richard G.F."/>
            <person name="Straub M.L."/>
            <person name="Suleau A."/>
            <person name="Swennene D."/>
            <person name="Tekaia F."/>
            <person name="Wesolowski-Louvel M."/>
            <person name="Westhof E."/>
            <person name="Wirth B."/>
            <person name="Zeniou-Meyer M."/>
            <person name="Zivanovic I."/>
            <person name="Bolotin-Fukuhara M."/>
            <person name="Thierry A."/>
            <person name="Bouchier C."/>
            <person name="Caudron B."/>
            <person name="Scarpelli C."/>
            <person name="Gaillardin C."/>
            <person name="Weissenbach J."/>
            <person name="Wincker P."/>
            <person name="Souciet J.L."/>
        </authorList>
    </citation>
    <scope>NUCLEOTIDE SEQUENCE [LARGE SCALE GENOMIC DNA]</scope>
    <source>
        <strain evidence="2">ATCC 8585 / CBS 2359 / DSM 70799 / NBRC 1267 / NRRL Y-1140 / WM37</strain>
    </source>
</reference>
<accession>Q6CPQ1</accession>
<sequence>MQSGFDQEELLRKLDAVDSDSSSNDGITSLPSRLPNSLLNTTIEHWWKKDPSQLVGILPKGSSALLESYFPLFALCMAVNVPTKFLNVDFKELVYNPHWFKGELVQSDYRLVHRNAGPLLIHKRELTGSEYLEMQPELIPRMQLLIGIANDPESMRRFVASELINKGTDFNVSRALSECDHLSEVFPQFIKNLHNDMDLCLKDDKSTSKLFLSKALHRPNVLEPFQPTSLSVLNFSPENYAYTLYEMFNPMLLPEDSGRGYEIENAFDFLAPVFTIIFDDMDDTTEEVNLSHGVQIPIEFYPQLYTKNALEKVVVPVLEETDALRNTNKLKVDQMSSLQSFQGKQISSFLNSSINYLEEIPLGDEDKSKELVDTLEKIKYQLSNKKREMMADYTETQRQIDLLSFEGPSEKIIDLAKQVGIIDEPYLLRLVVFSPNDYIIARGISADDGNTGMETGNNNLQYIRNIIEFGSSSLTQEELTAQETQDITKSHTRHASETPILFVYIKKDHIDAPQDILASISENETLTNFLKEEHTTYVNYKQSP</sequence>
<dbReference type="KEGG" id="kla:KLLA0_E03169g"/>
<dbReference type="PANTHER" id="PTHR39597:SF1">
    <property type="entry name" value="UBA DOMAIN-CONTAINING PROTEIN RUP1"/>
    <property type="match status" value="1"/>
</dbReference>
<evidence type="ECO:0000313" key="2">
    <source>
        <dbReference type="Proteomes" id="UP000000598"/>
    </source>
</evidence>
<protein>
    <submittedName>
        <fullName evidence="1">KLLA0E03169p</fullName>
    </submittedName>
</protein>
<dbReference type="OMA" id="NTTIEHW"/>
<dbReference type="FunCoup" id="Q6CPQ1">
    <property type="interactions" value="170"/>
</dbReference>
<evidence type="ECO:0000313" key="1">
    <source>
        <dbReference type="EMBL" id="CAG99175.1"/>
    </source>
</evidence>
<dbReference type="Proteomes" id="UP000000598">
    <property type="component" value="Chromosome E"/>
</dbReference>
<dbReference type="eggNOG" id="ENOG502S0Z0">
    <property type="taxonomic scope" value="Eukaryota"/>
</dbReference>
<dbReference type="GO" id="GO:0005634">
    <property type="term" value="C:nucleus"/>
    <property type="evidence" value="ECO:0007669"/>
    <property type="project" value="TreeGrafter"/>
</dbReference>